<evidence type="ECO:0000256" key="3">
    <source>
        <dbReference type="ARBA" id="ARBA00023274"/>
    </source>
</evidence>
<dbReference type="Gene3D" id="3.40.1370.10">
    <property type="match status" value="1"/>
</dbReference>
<reference evidence="7 8" key="1">
    <citation type="journal article" date="2016" name="Nat. Commun.">
        <title>Thousands of microbial genomes shed light on interconnected biogeochemical processes in an aquifer system.</title>
        <authorList>
            <person name="Anantharaman K."/>
            <person name="Brown C.T."/>
            <person name="Hug L.A."/>
            <person name="Sharon I."/>
            <person name="Castelle C.J."/>
            <person name="Probst A.J."/>
            <person name="Thomas B.C."/>
            <person name="Singh A."/>
            <person name="Wilkins M.J."/>
            <person name="Karaoz U."/>
            <person name="Brodie E.L."/>
            <person name="Williams K.H."/>
            <person name="Hubbard S.S."/>
            <person name="Banfield J.F."/>
        </authorList>
    </citation>
    <scope>NUCLEOTIDE SEQUENCE [LARGE SCALE GENOMIC DNA]</scope>
</reference>
<feature type="compositionally biased region" description="Basic residues" evidence="6">
    <location>
        <begin position="59"/>
        <end position="76"/>
    </location>
</feature>
<comment type="function">
    <text evidence="5">One of the primary rRNA binding proteins, this protein initially binds near the 5'-end of the 23S rRNA. It is important during the early stages of 50S assembly. It makes multiple contacts with different domains of the 23S rRNA in the assembled 50S subunit and ribosome.</text>
</comment>
<dbReference type="GO" id="GO:0005840">
    <property type="term" value="C:ribosome"/>
    <property type="evidence" value="ECO:0007669"/>
    <property type="project" value="UniProtKB-KW"/>
</dbReference>
<dbReference type="GO" id="GO:0006412">
    <property type="term" value="P:translation"/>
    <property type="evidence" value="ECO:0007669"/>
    <property type="project" value="UniProtKB-UniRule"/>
</dbReference>
<dbReference type="InterPro" id="IPR002136">
    <property type="entry name" value="Ribosomal_uL4"/>
</dbReference>
<dbReference type="SUPFAM" id="SSF52166">
    <property type="entry name" value="Ribosomal protein L4"/>
    <property type="match status" value="1"/>
</dbReference>
<evidence type="ECO:0000256" key="6">
    <source>
        <dbReference type="SAM" id="MobiDB-lite"/>
    </source>
</evidence>
<feature type="region of interest" description="Disordered" evidence="6">
    <location>
        <begin position="48"/>
        <end position="93"/>
    </location>
</feature>
<comment type="similarity">
    <text evidence="1 5">Belongs to the universal ribosomal protein uL4 family.</text>
</comment>
<keyword evidence="3 5" id="KW-0687">Ribonucleoprotein</keyword>
<comment type="subunit">
    <text evidence="5">Part of the 50S ribosomal subunit.</text>
</comment>
<accession>A0A1F6C4A2</accession>
<dbReference type="GO" id="GO:1990904">
    <property type="term" value="C:ribonucleoprotein complex"/>
    <property type="evidence" value="ECO:0007669"/>
    <property type="project" value="UniProtKB-KW"/>
</dbReference>
<proteinExistence type="inferred from homology"/>
<dbReference type="Pfam" id="PF00573">
    <property type="entry name" value="Ribosomal_L4"/>
    <property type="match status" value="1"/>
</dbReference>
<dbReference type="InterPro" id="IPR023574">
    <property type="entry name" value="Ribosomal_uL4_dom_sf"/>
</dbReference>
<organism evidence="7 8">
    <name type="scientific">Candidatus Kaiserbacteria bacterium RIFCSPHIGHO2_01_FULL_48_10</name>
    <dbReference type="NCBI Taxonomy" id="1798476"/>
    <lineage>
        <taxon>Bacteria</taxon>
        <taxon>Candidatus Kaiseribacteriota</taxon>
    </lineage>
</organism>
<dbReference type="GO" id="GO:0019843">
    <property type="term" value="F:rRNA binding"/>
    <property type="evidence" value="ECO:0007669"/>
    <property type="project" value="UniProtKB-UniRule"/>
</dbReference>
<evidence type="ECO:0000256" key="1">
    <source>
        <dbReference type="ARBA" id="ARBA00010528"/>
    </source>
</evidence>
<comment type="function">
    <text evidence="5">Forms part of the polypeptide exit tunnel.</text>
</comment>
<keyword evidence="5" id="KW-0694">RNA-binding</keyword>
<evidence type="ECO:0000313" key="8">
    <source>
        <dbReference type="Proteomes" id="UP000178249"/>
    </source>
</evidence>
<dbReference type="AlphaFoldDB" id="A0A1F6C4A2"/>
<keyword evidence="5" id="KW-0699">rRNA-binding</keyword>
<protein>
    <recommendedName>
        <fullName evidence="4 5">Large ribosomal subunit protein uL4</fullName>
    </recommendedName>
</protein>
<sequence length="221" mass="24168">MKASVYNVQGKEVGSVELPETVFGVKKNDSLVRQVVLGMQANARTSVAHTKDRGDVRGGGKKPWKQKGTGRARHGSIRSPLWRGGGTTFGPRKERDYTQKINRKMRAKALAVVLSAKFADGEVLFVDTLSFASPKTAMAKESIKGLASVKGFDALATRRKNAALILLPKHNEAAAKSFRNMGNIMVDEARNANPVDVLLYRYIVVADPETSLKTIAERMNK</sequence>
<dbReference type="NCBIfam" id="TIGR03953">
    <property type="entry name" value="rplD_bact"/>
    <property type="match status" value="1"/>
</dbReference>
<evidence type="ECO:0000313" key="7">
    <source>
        <dbReference type="EMBL" id="OGG43903.1"/>
    </source>
</evidence>
<dbReference type="PANTHER" id="PTHR10746">
    <property type="entry name" value="50S RIBOSOMAL PROTEIN L4"/>
    <property type="match status" value="1"/>
</dbReference>
<feature type="compositionally biased region" description="Basic and acidic residues" evidence="6">
    <location>
        <begin position="49"/>
        <end position="58"/>
    </location>
</feature>
<dbReference type="HAMAP" id="MF_01328_B">
    <property type="entry name" value="Ribosomal_uL4_B"/>
    <property type="match status" value="1"/>
</dbReference>
<evidence type="ECO:0000256" key="5">
    <source>
        <dbReference type="HAMAP-Rule" id="MF_01328"/>
    </source>
</evidence>
<dbReference type="InterPro" id="IPR013005">
    <property type="entry name" value="Ribosomal_uL4-like"/>
</dbReference>
<gene>
    <name evidence="5" type="primary">rplD</name>
    <name evidence="7" type="ORF">A2841_01735</name>
</gene>
<dbReference type="EMBL" id="MFKP01000028">
    <property type="protein sequence ID" value="OGG43903.1"/>
    <property type="molecule type" value="Genomic_DNA"/>
</dbReference>
<dbReference type="Proteomes" id="UP000178249">
    <property type="component" value="Unassembled WGS sequence"/>
</dbReference>
<evidence type="ECO:0000256" key="4">
    <source>
        <dbReference type="ARBA" id="ARBA00035244"/>
    </source>
</evidence>
<dbReference type="PANTHER" id="PTHR10746:SF6">
    <property type="entry name" value="LARGE RIBOSOMAL SUBUNIT PROTEIN UL4M"/>
    <property type="match status" value="1"/>
</dbReference>
<dbReference type="GO" id="GO:0003735">
    <property type="term" value="F:structural constituent of ribosome"/>
    <property type="evidence" value="ECO:0007669"/>
    <property type="project" value="InterPro"/>
</dbReference>
<name>A0A1F6C4A2_9BACT</name>
<comment type="caution">
    <text evidence="7">The sequence shown here is derived from an EMBL/GenBank/DDBJ whole genome shotgun (WGS) entry which is preliminary data.</text>
</comment>
<evidence type="ECO:0000256" key="2">
    <source>
        <dbReference type="ARBA" id="ARBA00022980"/>
    </source>
</evidence>
<keyword evidence="2 5" id="KW-0689">Ribosomal protein</keyword>